<feature type="region of interest" description="Disordered" evidence="1">
    <location>
        <begin position="210"/>
        <end position="229"/>
    </location>
</feature>
<accession>A0ABP0TRZ4</accession>
<dbReference type="Proteomes" id="UP001497512">
    <property type="component" value="Chromosome 14"/>
</dbReference>
<reference evidence="3" key="1">
    <citation type="submission" date="2024-02" db="EMBL/GenBank/DDBJ databases">
        <authorList>
            <consortium name="ELIXIR-Norway"/>
            <consortium name="Elixir Norway"/>
        </authorList>
    </citation>
    <scope>NUCLEOTIDE SEQUENCE</scope>
</reference>
<organism evidence="3 4">
    <name type="scientific">Sphagnum troendelagicum</name>
    <dbReference type="NCBI Taxonomy" id="128251"/>
    <lineage>
        <taxon>Eukaryota</taxon>
        <taxon>Viridiplantae</taxon>
        <taxon>Streptophyta</taxon>
        <taxon>Embryophyta</taxon>
        <taxon>Bryophyta</taxon>
        <taxon>Sphagnophytina</taxon>
        <taxon>Sphagnopsida</taxon>
        <taxon>Sphagnales</taxon>
        <taxon>Sphagnaceae</taxon>
        <taxon>Sphagnum</taxon>
    </lineage>
</organism>
<keyword evidence="2" id="KW-0472">Membrane</keyword>
<feature type="transmembrane region" description="Helical" evidence="2">
    <location>
        <begin position="72"/>
        <end position="93"/>
    </location>
</feature>
<evidence type="ECO:0000256" key="2">
    <source>
        <dbReference type="SAM" id="Phobius"/>
    </source>
</evidence>
<sequence>MQGCCMQARCERIDYNDVQICAIVLLYVQVVCALIGSLGALYTGIVVANLMLALFALVAIESGSQSLGRAYVGLLALALVLDILWFILFTSEIRNFTKESPLGKFGTISVKLTFWMQASGSVLRFVSVLVWVKMYRLGMATDTASLYHPVDFEGRIENLGNFSPEVQSPATASSVRRSLLSNEILGGSIYDPAVYSSHLQFTDEPYFSVESPSKEVGAPETSNVGSDQQPRHFCPQLVIPSLDGHCVDV</sequence>
<feature type="transmembrane region" description="Helical" evidence="2">
    <location>
        <begin position="42"/>
        <end position="60"/>
    </location>
</feature>
<feature type="transmembrane region" description="Helical" evidence="2">
    <location>
        <begin position="113"/>
        <end position="132"/>
    </location>
</feature>
<keyword evidence="2" id="KW-1133">Transmembrane helix</keyword>
<proteinExistence type="predicted"/>
<name>A0ABP0TRZ4_9BRYO</name>
<evidence type="ECO:0000313" key="4">
    <source>
        <dbReference type="Proteomes" id="UP001497512"/>
    </source>
</evidence>
<feature type="transmembrane region" description="Helical" evidence="2">
    <location>
        <begin position="20"/>
        <end position="36"/>
    </location>
</feature>
<evidence type="ECO:0000313" key="3">
    <source>
        <dbReference type="EMBL" id="CAK9203103.1"/>
    </source>
</evidence>
<gene>
    <name evidence="3" type="ORF">CSSPTR1EN2_LOCUS6719</name>
</gene>
<dbReference type="EMBL" id="OZ019906">
    <property type="protein sequence ID" value="CAK9203103.1"/>
    <property type="molecule type" value="Genomic_DNA"/>
</dbReference>
<keyword evidence="2" id="KW-0812">Transmembrane</keyword>
<evidence type="ECO:0000256" key="1">
    <source>
        <dbReference type="SAM" id="MobiDB-lite"/>
    </source>
</evidence>
<dbReference type="PANTHER" id="PTHR35471">
    <property type="entry name" value="OS07G0223700 PROTEIN"/>
    <property type="match status" value="1"/>
</dbReference>
<protein>
    <submittedName>
        <fullName evidence="3">Uncharacterized protein</fullName>
    </submittedName>
</protein>
<keyword evidence="4" id="KW-1185">Reference proteome</keyword>
<dbReference type="PANTHER" id="PTHR35471:SF1">
    <property type="entry name" value="OS07G0223700 PROTEIN"/>
    <property type="match status" value="1"/>
</dbReference>